<keyword evidence="4" id="KW-1185">Reference proteome</keyword>
<evidence type="ECO:0000256" key="1">
    <source>
        <dbReference type="SAM" id="MobiDB-lite"/>
    </source>
</evidence>
<accession>A0ABU2K5X4</accession>
<feature type="domain" description="FAD dependent oxidoreductase" evidence="2">
    <location>
        <begin position="38"/>
        <end position="137"/>
    </location>
</feature>
<dbReference type="RefSeq" id="WP_311344417.1">
    <property type="nucleotide sequence ID" value="NZ_JAVREI010000002.1"/>
</dbReference>
<dbReference type="Gene3D" id="3.30.9.10">
    <property type="entry name" value="D-Amino Acid Oxidase, subunit A, domain 2"/>
    <property type="match status" value="1"/>
</dbReference>
<gene>
    <name evidence="3" type="ORF">RM425_06775</name>
</gene>
<dbReference type="InterPro" id="IPR006076">
    <property type="entry name" value="FAD-dep_OxRdtase"/>
</dbReference>
<proteinExistence type="predicted"/>
<evidence type="ECO:0000259" key="2">
    <source>
        <dbReference type="Pfam" id="PF01266"/>
    </source>
</evidence>
<dbReference type="Pfam" id="PF01266">
    <property type="entry name" value="DAO"/>
    <property type="match status" value="1"/>
</dbReference>
<dbReference type="InterPro" id="IPR036188">
    <property type="entry name" value="FAD/NAD-bd_sf"/>
</dbReference>
<feature type="region of interest" description="Disordered" evidence="1">
    <location>
        <begin position="1"/>
        <end position="47"/>
    </location>
</feature>
<evidence type="ECO:0000313" key="3">
    <source>
        <dbReference type="EMBL" id="MDT0275604.1"/>
    </source>
</evidence>
<reference evidence="4" key="1">
    <citation type="submission" date="2023-07" db="EMBL/GenBank/DDBJ databases">
        <title>30 novel species of actinomycetes from the DSMZ collection.</title>
        <authorList>
            <person name="Nouioui I."/>
        </authorList>
    </citation>
    <scope>NUCLEOTIDE SEQUENCE [LARGE SCALE GENOMIC DNA]</scope>
    <source>
        <strain evidence="4">DSM 46792</strain>
    </source>
</reference>
<dbReference type="EMBL" id="JAVREI010000002">
    <property type="protein sequence ID" value="MDT0275604.1"/>
    <property type="molecule type" value="Genomic_DNA"/>
</dbReference>
<feature type="compositionally biased region" description="Low complexity" evidence="1">
    <location>
        <begin position="11"/>
        <end position="38"/>
    </location>
</feature>
<sequence length="167" mass="18156">MRRRMWPGCKRSSVSSRPSASTACSSTVTRTSSTPRTTPRWRKSRRRARSVAERIGFPVTMSREAPLPFEVAAALHFQYQAHFHPGRYLAGLAEAFVRRGGVVVEGVWGRDVDEDGGMCHVETTAGGMSAGYVVVATRSCMTHADRECCTGADGGRDDTTTGNADRS</sequence>
<protein>
    <submittedName>
        <fullName evidence="3">FAD-dependent oxidoreductase</fullName>
    </submittedName>
</protein>
<dbReference type="Gene3D" id="3.50.50.60">
    <property type="entry name" value="FAD/NAD(P)-binding domain"/>
    <property type="match status" value="1"/>
</dbReference>
<organism evidence="3 4">
    <name type="scientific">Blastococcus goldschmidtiae</name>
    <dbReference type="NCBI Taxonomy" id="3075546"/>
    <lineage>
        <taxon>Bacteria</taxon>
        <taxon>Bacillati</taxon>
        <taxon>Actinomycetota</taxon>
        <taxon>Actinomycetes</taxon>
        <taxon>Geodermatophilales</taxon>
        <taxon>Geodermatophilaceae</taxon>
        <taxon>Blastococcus</taxon>
    </lineage>
</organism>
<dbReference type="Proteomes" id="UP001183222">
    <property type="component" value="Unassembled WGS sequence"/>
</dbReference>
<name>A0ABU2K5X4_9ACTN</name>
<evidence type="ECO:0000313" key="4">
    <source>
        <dbReference type="Proteomes" id="UP001183222"/>
    </source>
</evidence>
<comment type="caution">
    <text evidence="3">The sequence shown here is derived from an EMBL/GenBank/DDBJ whole genome shotgun (WGS) entry which is preliminary data.</text>
</comment>
<dbReference type="SUPFAM" id="SSF51905">
    <property type="entry name" value="FAD/NAD(P)-binding domain"/>
    <property type="match status" value="1"/>
</dbReference>